<evidence type="ECO:0000313" key="2">
    <source>
        <dbReference type="Proteomes" id="UP000463939"/>
    </source>
</evidence>
<reference evidence="2" key="1">
    <citation type="submission" date="2019-11" db="EMBL/GenBank/DDBJ databases">
        <title>Isolation and characterization of a novel species in the genus Sulfuriferula.</title>
        <authorList>
            <person name="Mochizuki J."/>
            <person name="Kojima H."/>
            <person name="Fukui M."/>
        </authorList>
    </citation>
    <scope>NUCLEOTIDE SEQUENCE [LARGE SCALE GENOMIC DNA]</scope>
    <source>
        <strain evidence="2">SGTM</strain>
    </source>
</reference>
<organism evidence="1 2">
    <name type="scientific">Sulfuriferula nivalis</name>
    <dbReference type="NCBI Taxonomy" id="2675298"/>
    <lineage>
        <taxon>Bacteria</taxon>
        <taxon>Pseudomonadati</taxon>
        <taxon>Pseudomonadota</taxon>
        <taxon>Betaproteobacteria</taxon>
        <taxon>Nitrosomonadales</taxon>
        <taxon>Sulfuricellaceae</taxon>
        <taxon>Sulfuriferula</taxon>
    </lineage>
</organism>
<evidence type="ECO:0008006" key="3">
    <source>
        <dbReference type="Google" id="ProtNLM"/>
    </source>
</evidence>
<name>A0A809RLP5_9PROT</name>
<sequence length="149" mass="16821">MTSAKIELLQIELQGLQLAAEHLRYSLARCEGLTGITNLPPEQLERLESLASRFARLADLLTQRLFRLIDDIELVGNSTLLDRIYRAEKRGWGNASELIKIRELRNLIAHEYSGDRMVEVYTAVASLTPSLLNVVPAVTTYANSLIQHY</sequence>
<dbReference type="Gene3D" id="1.20.120.330">
    <property type="entry name" value="Nucleotidyltransferases domain 2"/>
    <property type="match status" value="1"/>
</dbReference>
<dbReference type="EMBL" id="AP021881">
    <property type="protein sequence ID" value="BBP02345.1"/>
    <property type="molecule type" value="Genomic_DNA"/>
</dbReference>
<protein>
    <recommendedName>
        <fullName evidence="3">DUF86 domain-containing protein</fullName>
    </recommendedName>
</protein>
<dbReference type="SUPFAM" id="SSF81593">
    <property type="entry name" value="Nucleotidyltransferase substrate binding subunit/domain"/>
    <property type="match status" value="1"/>
</dbReference>
<accession>A0A809RLP5</accession>
<dbReference type="AlphaFoldDB" id="A0A809RLP5"/>
<dbReference type="Proteomes" id="UP000463939">
    <property type="component" value="Chromosome"/>
</dbReference>
<dbReference type="RefSeq" id="WP_162085989.1">
    <property type="nucleotide sequence ID" value="NZ_AP021881.1"/>
</dbReference>
<gene>
    <name evidence="1" type="ORF">SFSGTM_30530</name>
</gene>
<proteinExistence type="predicted"/>
<evidence type="ECO:0000313" key="1">
    <source>
        <dbReference type="EMBL" id="BBP02345.1"/>
    </source>
</evidence>
<keyword evidence="2" id="KW-1185">Reference proteome</keyword>
<dbReference type="KEGG" id="sniv:SFSGTM_30530"/>